<dbReference type="AlphaFoldDB" id="A0A4W5KEP1"/>
<protein>
    <submittedName>
        <fullName evidence="5">Uncharacterized protein</fullName>
    </submittedName>
</protein>
<keyword evidence="3" id="KW-0479">Metal-binding</keyword>
<evidence type="ECO:0000313" key="6">
    <source>
        <dbReference type="Proteomes" id="UP000314982"/>
    </source>
</evidence>
<evidence type="ECO:0000256" key="2">
    <source>
        <dbReference type="ARBA" id="ARBA00010617"/>
    </source>
</evidence>
<dbReference type="GO" id="GO:0016712">
    <property type="term" value="F:oxidoreductase activity, acting on paired donors, with incorporation or reduction of molecular oxygen, reduced flavin or flavoprotein as one donor, and incorporation of one atom of oxygen"/>
    <property type="evidence" value="ECO:0007669"/>
    <property type="project" value="TreeGrafter"/>
</dbReference>
<evidence type="ECO:0000256" key="3">
    <source>
        <dbReference type="ARBA" id="ARBA00022723"/>
    </source>
</evidence>
<dbReference type="GO" id="GO:0006082">
    <property type="term" value="P:organic acid metabolic process"/>
    <property type="evidence" value="ECO:0007669"/>
    <property type="project" value="TreeGrafter"/>
</dbReference>
<keyword evidence="6" id="KW-1185">Reference proteome</keyword>
<dbReference type="InterPro" id="IPR036396">
    <property type="entry name" value="Cyt_P450_sf"/>
</dbReference>
<proteinExistence type="inferred from homology"/>
<accession>A0A4W5KEP1</accession>
<comment type="cofactor">
    <cofactor evidence="1">
        <name>heme</name>
        <dbReference type="ChEBI" id="CHEBI:30413"/>
    </cofactor>
</comment>
<reference evidence="5" key="3">
    <citation type="submission" date="2025-09" db="UniProtKB">
        <authorList>
            <consortium name="Ensembl"/>
        </authorList>
    </citation>
    <scope>IDENTIFICATION</scope>
</reference>
<name>A0A4W5KEP1_9TELE</name>
<dbReference type="STRING" id="62062.ENSHHUP00000010479"/>
<dbReference type="SUPFAM" id="SSF48264">
    <property type="entry name" value="Cytochrome P450"/>
    <property type="match status" value="1"/>
</dbReference>
<dbReference type="Proteomes" id="UP000314982">
    <property type="component" value="Unassembled WGS sequence"/>
</dbReference>
<reference evidence="5" key="2">
    <citation type="submission" date="2025-08" db="UniProtKB">
        <authorList>
            <consortium name="Ensembl"/>
        </authorList>
    </citation>
    <scope>IDENTIFICATION</scope>
</reference>
<dbReference type="Ensembl" id="ENSHHUT00000010815.1">
    <property type="protein sequence ID" value="ENSHHUP00000010479.1"/>
    <property type="gene ID" value="ENSHHUG00000006406.1"/>
</dbReference>
<dbReference type="PANTHER" id="PTHR24300:SF346">
    <property type="entry name" value="CYTOCHROME P450 2C44"/>
    <property type="match status" value="1"/>
</dbReference>
<evidence type="ECO:0000256" key="1">
    <source>
        <dbReference type="ARBA" id="ARBA00001971"/>
    </source>
</evidence>
<dbReference type="InterPro" id="IPR002401">
    <property type="entry name" value="Cyt_P450_E_grp-I"/>
</dbReference>
<keyword evidence="4" id="KW-0408">Iron</keyword>
<dbReference type="PRINTS" id="PR00463">
    <property type="entry name" value="EP450I"/>
</dbReference>
<dbReference type="GeneTree" id="ENSGT00940000162064"/>
<comment type="similarity">
    <text evidence="2">Belongs to the cytochrome P450 family.</text>
</comment>
<dbReference type="Gene3D" id="1.10.630.10">
    <property type="entry name" value="Cytochrome P450"/>
    <property type="match status" value="1"/>
</dbReference>
<dbReference type="PANTHER" id="PTHR24300">
    <property type="entry name" value="CYTOCHROME P450 508A4-RELATED"/>
    <property type="match status" value="1"/>
</dbReference>
<organism evidence="5 6">
    <name type="scientific">Hucho hucho</name>
    <name type="common">huchen</name>
    <dbReference type="NCBI Taxonomy" id="62062"/>
    <lineage>
        <taxon>Eukaryota</taxon>
        <taxon>Metazoa</taxon>
        <taxon>Chordata</taxon>
        <taxon>Craniata</taxon>
        <taxon>Vertebrata</taxon>
        <taxon>Euteleostomi</taxon>
        <taxon>Actinopterygii</taxon>
        <taxon>Neopterygii</taxon>
        <taxon>Teleostei</taxon>
        <taxon>Protacanthopterygii</taxon>
        <taxon>Salmoniformes</taxon>
        <taxon>Salmonidae</taxon>
        <taxon>Salmoninae</taxon>
        <taxon>Hucho</taxon>
    </lineage>
</organism>
<dbReference type="GO" id="GO:0005506">
    <property type="term" value="F:iron ion binding"/>
    <property type="evidence" value="ECO:0007669"/>
    <property type="project" value="InterPro"/>
</dbReference>
<sequence>RRSVLGNLSKKYGSVFTVWLGSKPVVVISGYQAIKDAFVNQGEEFSGRANYPMLMTVSNGYGLLVSSGKSSKDLRRFSLMTLKNFGMGRRSIEERVQEEAKMLVKAISEYGGRLFFLVFFLPLKYIL</sequence>
<dbReference type="InterPro" id="IPR050182">
    <property type="entry name" value="Cytochrome_P450_fam2"/>
</dbReference>
<dbReference type="GO" id="GO:0005737">
    <property type="term" value="C:cytoplasm"/>
    <property type="evidence" value="ECO:0007669"/>
    <property type="project" value="TreeGrafter"/>
</dbReference>
<dbReference type="GO" id="GO:0006805">
    <property type="term" value="P:xenobiotic metabolic process"/>
    <property type="evidence" value="ECO:0007669"/>
    <property type="project" value="TreeGrafter"/>
</dbReference>
<evidence type="ECO:0000256" key="4">
    <source>
        <dbReference type="ARBA" id="ARBA00023004"/>
    </source>
</evidence>
<dbReference type="GO" id="GO:0020037">
    <property type="term" value="F:heme binding"/>
    <property type="evidence" value="ECO:0007669"/>
    <property type="project" value="InterPro"/>
</dbReference>
<evidence type="ECO:0000313" key="5">
    <source>
        <dbReference type="Ensembl" id="ENSHHUP00000010479.1"/>
    </source>
</evidence>
<dbReference type="InterPro" id="IPR001128">
    <property type="entry name" value="Cyt_P450"/>
</dbReference>
<reference evidence="6" key="1">
    <citation type="submission" date="2018-06" db="EMBL/GenBank/DDBJ databases">
        <title>Genome assembly of Danube salmon.</title>
        <authorList>
            <person name="Macqueen D.J."/>
            <person name="Gundappa M.K."/>
        </authorList>
    </citation>
    <scope>NUCLEOTIDE SEQUENCE [LARGE SCALE GENOMIC DNA]</scope>
</reference>
<dbReference type="Pfam" id="PF00067">
    <property type="entry name" value="p450"/>
    <property type="match status" value="1"/>
</dbReference>